<feature type="region of interest" description="Disordered" evidence="5">
    <location>
        <begin position="425"/>
        <end position="450"/>
    </location>
</feature>
<dbReference type="PANTHER" id="PTHR43102">
    <property type="entry name" value="SLR1143 PROTEIN"/>
    <property type="match status" value="1"/>
</dbReference>
<evidence type="ECO:0000313" key="7">
    <source>
        <dbReference type="EMBL" id="KAJ0401259.1"/>
    </source>
</evidence>
<dbReference type="EMBL" id="JAKCXM010000133">
    <property type="protein sequence ID" value="KAJ0401259.1"/>
    <property type="molecule type" value="Genomic_DNA"/>
</dbReference>
<feature type="region of interest" description="Disordered" evidence="5">
    <location>
        <begin position="1"/>
        <end position="29"/>
    </location>
</feature>
<dbReference type="InterPro" id="IPR000306">
    <property type="entry name" value="Znf_FYVE"/>
</dbReference>
<dbReference type="InterPro" id="IPR011011">
    <property type="entry name" value="Znf_FYVE_PHD"/>
</dbReference>
<dbReference type="Proteomes" id="UP001209570">
    <property type="component" value="Unassembled WGS sequence"/>
</dbReference>
<name>A0AAD5LHN0_PYTIN</name>
<dbReference type="SMART" id="SM00064">
    <property type="entry name" value="FYVE"/>
    <property type="match status" value="1"/>
</dbReference>
<feature type="region of interest" description="Disordered" evidence="5">
    <location>
        <begin position="695"/>
        <end position="727"/>
    </location>
</feature>
<dbReference type="Gene3D" id="3.30.40.10">
    <property type="entry name" value="Zinc/RING finger domain, C3HC4 (zinc finger)"/>
    <property type="match status" value="1"/>
</dbReference>
<feature type="compositionally biased region" description="Low complexity" evidence="5">
    <location>
        <begin position="340"/>
        <end position="354"/>
    </location>
</feature>
<evidence type="ECO:0000256" key="1">
    <source>
        <dbReference type="ARBA" id="ARBA00022723"/>
    </source>
</evidence>
<dbReference type="Pfam" id="PF01363">
    <property type="entry name" value="FYVE"/>
    <property type="match status" value="1"/>
</dbReference>
<feature type="compositionally biased region" description="Low complexity" evidence="5">
    <location>
        <begin position="425"/>
        <end position="436"/>
    </location>
</feature>
<dbReference type="PANTHER" id="PTHR43102:SF2">
    <property type="entry name" value="GAF DOMAIN-CONTAINING PROTEIN"/>
    <property type="match status" value="1"/>
</dbReference>
<evidence type="ECO:0000313" key="8">
    <source>
        <dbReference type="Proteomes" id="UP001209570"/>
    </source>
</evidence>
<dbReference type="AlphaFoldDB" id="A0AAD5LHN0"/>
<evidence type="ECO:0000259" key="6">
    <source>
        <dbReference type="PROSITE" id="PS50178"/>
    </source>
</evidence>
<dbReference type="InterPro" id="IPR029016">
    <property type="entry name" value="GAF-like_dom_sf"/>
</dbReference>
<keyword evidence="1" id="KW-0479">Metal-binding</keyword>
<sequence>MSSSVELYPTPEQRGRRSSDSSSSSLPGTATMTAAAHAAGWPTDVDLDAWYDAERAELDETIRDALDLSVWSLEGKKDATSIYVHCKNNEKLSFSVRAVARVTGTVANVLECLRSPDSASYRALTKRFHSRVFLDSEVLHAHVAGNRNAESMALKWVALATGKKTIGRGKEFCVREYCTIRRQHPQHGTVGVLKFVSYDGVGARYGIRSRQEAYSLTVFEPSSIVVCPTPEEGILSVTMTVSMRKARGSNSVSSGVKSLSMRLAHDLAALQRTVQHLLFQPETLADKKEWVADKERSNCFLCMQSFNMLKRRHHCRVCGEVVCSACSVVKTVATRQNNHGSSDTEPSSSGSAPSKIRACKQCLSKSSTTESTPPSRGNNQKDTFHYSPLASFHTTSSLTTSSASPYAHQAPMSMPNFKNITLSVVSTSSGTSTSSDDSQRSGDENEPTASLHSLQSFKQSLYNKMSTGSGSGSISSFGDLEASGPVAPGFSPRSHGSSIASTVTLASTAQPSSVHVPVLDGAGGHHLLTTASSGRLKMDKRTHYFNDDFEEICMLAMETLGCAMAGIRTDDFELVNYLGGVHHPDLPRSLPTFRRIASRGKPCIVLDVSADKRIAGEKRSAAKLQFFVGIPLILDGDVIGDLCVADRFPRDSIEQKAVDVLLVLGKTVTQYMTSQNYQEDLLHFRAHARRGGLPLTSHHSSQPLDDTDDDELAYPSSSDSHLGAAAAPATVKEVAF</sequence>
<evidence type="ECO:0000256" key="4">
    <source>
        <dbReference type="PROSITE-ProRule" id="PRU00091"/>
    </source>
</evidence>
<keyword evidence="2 4" id="KW-0863">Zinc-finger</keyword>
<dbReference type="Gene3D" id="3.30.450.40">
    <property type="match status" value="1"/>
</dbReference>
<feature type="region of interest" description="Disordered" evidence="5">
    <location>
        <begin position="335"/>
        <end position="354"/>
    </location>
</feature>
<evidence type="ECO:0000256" key="2">
    <source>
        <dbReference type="ARBA" id="ARBA00022771"/>
    </source>
</evidence>
<dbReference type="GO" id="GO:0008270">
    <property type="term" value="F:zinc ion binding"/>
    <property type="evidence" value="ECO:0007669"/>
    <property type="project" value="UniProtKB-KW"/>
</dbReference>
<feature type="domain" description="FYVE-type" evidence="6">
    <location>
        <begin position="293"/>
        <end position="367"/>
    </location>
</feature>
<comment type="caution">
    <text evidence="7">The sequence shown here is derived from an EMBL/GenBank/DDBJ whole genome shotgun (WGS) entry which is preliminary data.</text>
</comment>
<dbReference type="SUPFAM" id="SSF57903">
    <property type="entry name" value="FYVE/PHD zinc finger"/>
    <property type="match status" value="1"/>
</dbReference>
<evidence type="ECO:0000256" key="5">
    <source>
        <dbReference type="SAM" id="MobiDB-lite"/>
    </source>
</evidence>
<feature type="compositionally biased region" description="Low complexity" evidence="5">
    <location>
        <begin position="364"/>
        <end position="375"/>
    </location>
</feature>
<accession>A0AAD5LHN0</accession>
<reference evidence="7" key="1">
    <citation type="submission" date="2021-12" db="EMBL/GenBank/DDBJ databases">
        <title>Prjna785345.</title>
        <authorList>
            <person name="Rujirawat T."/>
            <person name="Krajaejun T."/>
        </authorList>
    </citation>
    <scope>NUCLEOTIDE SEQUENCE</scope>
    <source>
        <strain evidence="7">Pi057C3</strain>
    </source>
</reference>
<dbReference type="InterPro" id="IPR017455">
    <property type="entry name" value="Znf_FYVE-rel"/>
</dbReference>
<dbReference type="CDD" id="cd15737">
    <property type="entry name" value="FYVE2_Vac1p_like"/>
    <property type="match status" value="1"/>
</dbReference>
<proteinExistence type="predicted"/>
<gene>
    <name evidence="7" type="ORF">P43SY_010983</name>
</gene>
<keyword evidence="8" id="KW-1185">Reference proteome</keyword>
<dbReference type="SUPFAM" id="SSF55781">
    <property type="entry name" value="GAF domain-like"/>
    <property type="match status" value="1"/>
</dbReference>
<organism evidence="7 8">
    <name type="scientific">Pythium insidiosum</name>
    <name type="common">Pythiosis disease agent</name>
    <dbReference type="NCBI Taxonomy" id="114742"/>
    <lineage>
        <taxon>Eukaryota</taxon>
        <taxon>Sar</taxon>
        <taxon>Stramenopiles</taxon>
        <taxon>Oomycota</taxon>
        <taxon>Peronosporomycetes</taxon>
        <taxon>Pythiales</taxon>
        <taxon>Pythiaceae</taxon>
        <taxon>Pythium</taxon>
    </lineage>
</organism>
<protein>
    <recommendedName>
        <fullName evidence="6">FYVE-type domain-containing protein</fullName>
    </recommendedName>
</protein>
<dbReference type="PROSITE" id="PS50178">
    <property type="entry name" value="ZF_FYVE"/>
    <property type="match status" value="1"/>
</dbReference>
<feature type="compositionally biased region" description="Low complexity" evidence="5">
    <location>
        <begin position="20"/>
        <end position="29"/>
    </location>
</feature>
<keyword evidence="3" id="KW-0862">Zinc</keyword>
<feature type="region of interest" description="Disordered" evidence="5">
    <location>
        <begin position="363"/>
        <end position="385"/>
    </location>
</feature>
<dbReference type="InterPro" id="IPR013083">
    <property type="entry name" value="Znf_RING/FYVE/PHD"/>
</dbReference>
<evidence type="ECO:0000256" key="3">
    <source>
        <dbReference type="ARBA" id="ARBA00022833"/>
    </source>
</evidence>